<gene>
    <name evidence="1" type="ORF">GCM10009850_119050</name>
</gene>
<sequence>MGGVVDGTSGNALRIQLTQHGRCYELAARQLTDGRLAIEVNGSDADGAPVAALSGSLPVSDLSLLVDLIKLMRARGGQAGEGQISVVEQQRLAHAEAHRGWTDEQDERLRRLACQPDASVKTLAVALLRSEGAIRSRLRRLRIDELPRETHIEGDQRSLASCDPV</sequence>
<evidence type="ECO:0000313" key="1">
    <source>
        <dbReference type="EMBL" id="GAA2216436.1"/>
    </source>
</evidence>
<proteinExistence type="predicted"/>
<name>A0ABP5PXP1_9ACTN</name>
<comment type="caution">
    <text evidence="1">The sequence shown here is derived from an EMBL/GenBank/DDBJ whole genome shotgun (WGS) entry which is preliminary data.</text>
</comment>
<organism evidence="1 2">
    <name type="scientific">Nonomuraea monospora</name>
    <dbReference type="NCBI Taxonomy" id="568818"/>
    <lineage>
        <taxon>Bacteria</taxon>
        <taxon>Bacillati</taxon>
        <taxon>Actinomycetota</taxon>
        <taxon>Actinomycetes</taxon>
        <taxon>Streptosporangiales</taxon>
        <taxon>Streptosporangiaceae</taxon>
        <taxon>Nonomuraea</taxon>
    </lineage>
</organism>
<dbReference type="EMBL" id="BAAAQX010000069">
    <property type="protein sequence ID" value="GAA2216436.1"/>
    <property type="molecule type" value="Genomic_DNA"/>
</dbReference>
<keyword evidence="2" id="KW-1185">Reference proteome</keyword>
<reference evidence="2" key="1">
    <citation type="journal article" date="2019" name="Int. J. Syst. Evol. Microbiol.">
        <title>The Global Catalogue of Microorganisms (GCM) 10K type strain sequencing project: providing services to taxonomists for standard genome sequencing and annotation.</title>
        <authorList>
            <consortium name="The Broad Institute Genomics Platform"/>
            <consortium name="The Broad Institute Genome Sequencing Center for Infectious Disease"/>
            <person name="Wu L."/>
            <person name="Ma J."/>
        </authorList>
    </citation>
    <scope>NUCLEOTIDE SEQUENCE [LARGE SCALE GENOMIC DNA]</scope>
    <source>
        <strain evidence="2">JCM 16114</strain>
    </source>
</reference>
<dbReference type="Proteomes" id="UP001499843">
    <property type="component" value="Unassembled WGS sequence"/>
</dbReference>
<evidence type="ECO:0000313" key="2">
    <source>
        <dbReference type="Proteomes" id="UP001499843"/>
    </source>
</evidence>
<protein>
    <submittedName>
        <fullName evidence="1">Uncharacterized protein</fullName>
    </submittedName>
</protein>
<accession>A0ABP5PXP1</accession>